<keyword evidence="6" id="KW-0441">Lipid A biosynthesis</keyword>
<dbReference type="GO" id="GO:0008915">
    <property type="term" value="F:lipid-A-disaccharide synthase activity"/>
    <property type="evidence" value="ECO:0007669"/>
    <property type="project" value="UniProtKB-UniRule"/>
</dbReference>
<dbReference type="EMBL" id="SHBI01000004">
    <property type="protein sequence ID" value="RZO21429.1"/>
    <property type="molecule type" value="Genomic_DNA"/>
</dbReference>
<dbReference type="AlphaFoldDB" id="A0A520MJN9"/>
<accession>A0A520MJN9</accession>
<evidence type="ECO:0000256" key="7">
    <source>
        <dbReference type="ARBA" id="ARBA00022676"/>
    </source>
</evidence>
<keyword evidence="7 12" id="KW-0328">Glycosyltransferase</keyword>
<proteinExistence type="inferred from homology"/>
<evidence type="ECO:0000256" key="3">
    <source>
        <dbReference type="ARBA" id="ARBA00012687"/>
    </source>
</evidence>
<sequence length="372" mass="42362">MPIKKTLKIGIVAGEHSGDRLGAGIIQALKSQNDIELFGVGGPKLAAQGLISEFDFNKLNVMGIIEPLLNFRELNNLRKKLIKLFKEKEVDYFIGVDSPDFNMAIHKNMKAAKTSKNIQLVSPSVWGWRENRIKSIEKYIDLTVCLFNFEHDFYNKKNLNSAHLGHPFSNLIPNEKLDVINKFNLDESKKFISILPGSRKSEIKNILPTYIEFIRKHFEKYNDFNYLIPVADKISKDLIEKEFFFHDLPIKIGINCSREFLSISDFSVVTSGTATLEAAVLGAEPIICYKTSKLNYFILSRMLKVSHIGLPNLLLNQRRFPELVQQEATSSTILKEAEFIQNQKSKSFIAEELRDLLHGEGNTKTAEKILLL</sequence>
<dbReference type="EC" id="2.4.1.182" evidence="3 11"/>
<comment type="catalytic activity">
    <reaction evidence="10">
        <text>a lipid X + a UDP-2-N,3-O-bis[(3R)-3-hydroxyacyl]-alpha-D-glucosamine = a lipid A disaccharide + UDP + H(+)</text>
        <dbReference type="Rhea" id="RHEA:67828"/>
        <dbReference type="ChEBI" id="CHEBI:15378"/>
        <dbReference type="ChEBI" id="CHEBI:58223"/>
        <dbReference type="ChEBI" id="CHEBI:137748"/>
        <dbReference type="ChEBI" id="CHEBI:176338"/>
        <dbReference type="ChEBI" id="CHEBI:176343"/>
        <dbReference type="EC" id="2.4.1.182"/>
    </reaction>
</comment>
<dbReference type="PANTHER" id="PTHR30372:SF4">
    <property type="entry name" value="LIPID-A-DISACCHARIDE SYNTHASE, MITOCHONDRIAL-RELATED"/>
    <property type="match status" value="1"/>
</dbReference>
<evidence type="ECO:0000256" key="5">
    <source>
        <dbReference type="ARBA" id="ARBA00022516"/>
    </source>
</evidence>
<comment type="similarity">
    <text evidence="2">Belongs to the LpxB family.</text>
</comment>
<evidence type="ECO:0000256" key="9">
    <source>
        <dbReference type="ARBA" id="ARBA00023098"/>
    </source>
</evidence>
<dbReference type="PANTHER" id="PTHR30372">
    <property type="entry name" value="LIPID-A-DISACCHARIDE SYNTHASE"/>
    <property type="match status" value="1"/>
</dbReference>
<comment type="function">
    <text evidence="1">Condensation of UDP-2,3-diacylglucosamine and 2,3-diacylglucosamine-1-phosphate to form lipid A disaccharide, a precursor of lipid A, a phosphorylated glycolipid that anchors the lipopolysaccharide to the outer membrane of the cell.</text>
</comment>
<protein>
    <recommendedName>
        <fullName evidence="4 11">Lipid-A-disaccharide synthase</fullName>
        <ecNumber evidence="3 11">2.4.1.182</ecNumber>
    </recommendedName>
</protein>
<evidence type="ECO:0000256" key="2">
    <source>
        <dbReference type="ARBA" id="ARBA00007868"/>
    </source>
</evidence>
<evidence type="ECO:0000256" key="11">
    <source>
        <dbReference type="NCBIfam" id="TIGR00215"/>
    </source>
</evidence>
<dbReference type="Proteomes" id="UP000315782">
    <property type="component" value="Unassembled WGS sequence"/>
</dbReference>
<dbReference type="GO" id="GO:0009245">
    <property type="term" value="P:lipid A biosynthetic process"/>
    <property type="evidence" value="ECO:0007669"/>
    <property type="project" value="UniProtKB-UniRule"/>
</dbReference>
<comment type="caution">
    <text evidence="12">The sequence shown here is derived from an EMBL/GenBank/DDBJ whole genome shotgun (WGS) entry which is preliminary data.</text>
</comment>
<keyword evidence="8 12" id="KW-0808">Transferase</keyword>
<evidence type="ECO:0000256" key="6">
    <source>
        <dbReference type="ARBA" id="ARBA00022556"/>
    </source>
</evidence>
<organism evidence="12 13">
    <name type="scientific">SAR86 cluster bacterium</name>
    <dbReference type="NCBI Taxonomy" id="2030880"/>
    <lineage>
        <taxon>Bacteria</taxon>
        <taxon>Pseudomonadati</taxon>
        <taxon>Pseudomonadota</taxon>
        <taxon>Gammaproteobacteria</taxon>
        <taxon>SAR86 cluster</taxon>
    </lineage>
</organism>
<evidence type="ECO:0000313" key="12">
    <source>
        <dbReference type="EMBL" id="RZO21429.1"/>
    </source>
</evidence>
<dbReference type="Pfam" id="PF02684">
    <property type="entry name" value="LpxB"/>
    <property type="match status" value="1"/>
</dbReference>
<dbReference type="GO" id="GO:0016020">
    <property type="term" value="C:membrane"/>
    <property type="evidence" value="ECO:0007669"/>
    <property type="project" value="GOC"/>
</dbReference>
<name>A0A520MJN9_9GAMM</name>
<gene>
    <name evidence="12" type="primary">lpxB</name>
    <name evidence="12" type="ORF">EVA96_01510</name>
</gene>
<dbReference type="GO" id="GO:0005543">
    <property type="term" value="F:phospholipid binding"/>
    <property type="evidence" value="ECO:0007669"/>
    <property type="project" value="TreeGrafter"/>
</dbReference>
<evidence type="ECO:0000256" key="10">
    <source>
        <dbReference type="ARBA" id="ARBA00048975"/>
    </source>
</evidence>
<evidence type="ECO:0000256" key="1">
    <source>
        <dbReference type="ARBA" id="ARBA00002056"/>
    </source>
</evidence>
<evidence type="ECO:0000256" key="4">
    <source>
        <dbReference type="ARBA" id="ARBA00020902"/>
    </source>
</evidence>
<keyword evidence="9" id="KW-0443">Lipid metabolism</keyword>
<evidence type="ECO:0000313" key="13">
    <source>
        <dbReference type="Proteomes" id="UP000315782"/>
    </source>
</evidence>
<dbReference type="InterPro" id="IPR003835">
    <property type="entry name" value="Glyco_trans_19"/>
</dbReference>
<evidence type="ECO:0000256" key="8">
    <source>
        <dbReference type="ARBA" id="ARBA00022679"/>
    </source>
</evidence>
<dbReference type="SUPFAM" id="SSF53756">
    <property type="entry name" value="UDP-Glycosyltransferase/glycogen phosphorylase"/>
    <property type="match status" value="1"/>
</dbReference>
<keyword evidence="5" id="KW-0444">Lipid biosynthesis</keyword>
<dbReference type="NCBIfam" id="TIGR00215">
    <property type="entry name" value="lpxB"/>
    <property type="match status" value="1"/>
</dbReference>
<reference evidence="12 13" key="1">
    <citation type="submission" date="2019-02" db="EMBL/GenBank/DDBJ databases">
        <title>Prokaryotic population dynamics and viral predation in marine succession experiment using metagenomics: the confinement effect.</title>
        <authorList>
            <person name="Haro-Moreno J.M."/>
            <person name="Rodriguez-Valera F."/>
            <person name="Lopez-Perez M."/>
        </authorList>
    </citation>
    <scope>NUCLEOTIDE SEQUENCE [LARGE SCALE GENOMIC DNA]</scope>
    <source>
        <strain evidence="12">MED-G163</strain>
    </source>
</reference>